<evidence type="ECO:0000313" key="1">
    <source>
        <dbReference type="EMBL" id="KAI4864260.1"/>
    </source>
</evidence>
<comment type="caution">
    <text evidence="1">The sequence shown here is derived from an EMBL/GenBank/DDBJ whole genome shotgun (WGS) entry which is preliminary data.</text>
</comment>
<keyword evidence="2" id="KW-1185">Reference proteome</keyword>
<proteinExistence type="predicted"/>
<dbReference type="Proteomes" id="UP001497700">
    <property type="component" value="Unassembled WGS sequence"/>
</dbReference>
<accession>A0ACB9YZV9</accession>
<evidence type="ECO:0000313" key="2">
    <source>
        <dbReference type="Proteomes" id="UP001497700"/>
    </source>
</evidence>
<dbReference type="EMBL" id="MU393489">
    <property type="protein sequence ID" value="KAI4864260.1"/>
    <property type="molecule type" value="Genomic_DNA"/>
</dbReference>
<protein>
    <submittedName>
        <fullName evidence="1">Uncharacterized protein</fullName>
    </submittedName>
</protein>
<name>A0ACB9YZV9_9PEZI</name>
<sequence length="329" mass="38750">MPILRSFTCFPQLPTELRLLVWKQYALPVTPILYFSSHLSRWCLEMPGLAKVTNTARSIMRVSREARAAILGHRVRHHETKKWHRKRVLPFEAREFHQGHAEYITYGIYDKYLLANWERDVFHLSIEELQPSAFSYPNHHYPPVYGYIQNLVIHIFDSRFRGKRHLQIRESPRLQNLFRIASYSLSDIIRLLPYGLVSVRNMILVIDYFDFKNLYRQDVPSSIPSMEAYNHHHLRSTPYAQEYEFGFIPIPAPHDLKLGFEHDPQGYAVAEKWHRDTLVPLVDNLVKETRSRIAAQKLGRQIDVRMAVAPAVRSWVFNFGQDIHHFPVA</sequence>
<gene>
    <name evidence="1" type="ORF">F4820DRAFT_340663</name>
</gene>
<reference evidence="1 2" key="1">
    <citation type="journal article" date="2022" name="New Phytol.">
        <title>Ecological generalism drives hyperdiversity of secondary metabolite gene clusters in xylarialean endophytes.</title>
        <authorList>
            <person name="Franco M.E.E."/>
            <person name="Wisecaver J.H."/>
            <person name="Arnold A.E."/>
            <person name="Ju Y.M."/>
            <person name="Slot J.C."/>
            <person name="Ahrendt S."/>
            <person name="Moore L.P."/>
            <person name="Eastman K.E."/>
            <person name="Scott K."/>
            <person name="Konkel Z."/>
            <person name="Mondo S.J."/>
            <person name="Kuo A."/>
            <person name="Hayes R.D."/>
            <person name="Haridas S."/>
            <person name="Andreopoulos B."/>
            <person name="Riley R."/>
            <person name="LaButti K."/>
            <person name="Pangilinan J."/>
            <person name="Lipzen A."/>
            <person name="Amirebrahimi M."/>
            <person name="Yan J."/>
            <person name="Adam C."/>
            <person name="Keymanesh K."/>
            <person name="Ng V."/>
            <person name="Louie K."/>
            <person name="Northen T."/>
            <person name="Drula E."/>
            <person name="Henrissat B."/>
            <person name="Hsieh H.M."/>
            <person name="Youens-Clark K."/>
            <person name="Lutzoni F."/>
            <person name="Miadlikowska J."/>
            <person name="Eastwood D.C."/>
            <person name="Hamelin R.C."/>
            <person name="Grigoriev I.V."/>
            <person name="U'Ren J.M."/>
        </authorList>
    </citation>
    <scope>NUCLEOTIDE SEQUENCE [LARGE SCALE GENOMIC DNA]</scope>
    <source>
        <strain evidence="1 2">CBS 119005</strain>
    </source>
</reference>
<organism evidence="1 2">
    <name type="scientific">Hypoxylon rubiginosum</name>
    <dbReference type="NCBI Taxonomy" id="110542"/>
    <lineage>
        <taxon>Eukaryota</taxon>
        <taxon>Fungi</taxon>
        <taxon>Dikarya</taxon>
        <taxon>Ascomycota</taxon>
        <taxon>Pezizomycotina</taxon>
        <taxon>Sordariomycetes</taxon>
        <taxon>Xylariomycetidae</taxon>
        <taxon>Xylariales</taxon>
        <taxon>Hypoxylaceae</taxon>
        <taxon>Hypoxylon</taxon>
    </lineage>
</organism>